<feature type="domain" description="Flagellar protein FlgJ N-terminal" evidence="2">
    <location>
        <begin position="51"/>
        <end position="100"/>
    </location>
</feature>
<dbReference type="Proteomes" id="UP000482578">
    <property type="component" value="Unassembled WGS sequence"/>
</dbReference>
<protein>
    <submittedName>
        <fullName evidence="3">Flagellar biosynthesis protein FlgJ</fullName>
    </submittedName>
</protein>
<dbReference type="AlphaFoldDB" id="A0A6B2KRB0"/>
<keyword evidence="3" id="KW-0966">Cell projection</keyword>
<proteinExistence type="predicted"/>
<evidence type="ECO:0000313" key="4">
    <source>
        <dbReference type="Proteomes" id="UP000482578"/>
    </source>
</evidence>
<evidence type="ECO:0000256" key="1">
    <source>
        <dbReference type="SAM" id="MobiDB-lite"/>
    </source>
</evidence>
<sequence>MRLETRLNTVPAADKEGSAPVAPAADAEYRAKVDKAAEAFEAQFIRQMLAQMRQATRTLSGPDGLFANPVNRDMLDIADTAVADALARTRQFGLADMIVRDLLGEPLKNAGGAVALNQQAHADGAALAAFAPPLRAPFHRTQESHTDAHDQ</sequence>
<keyword evidence="3" id="KW-0282">Flagellum</keyword>
<organism evidence="3 4">
    <name type="scientific">Crenobacter caeni</name>
    <dbReference type="NCBI Taxonomy" id="2705474"/>
    <lineage>
        <taxon>Bacteria</taxon>
        <taxon>Pseudomonadati</taxon>
        <taxon>Pseudomonadota</taxon>
        <taxon>Betaproteobacteria</taxon>
        <taxon>Neisseriales</taxon>
        <taxon>Neisseriaceae</taxon>
        <taxon>Crenobacter</taxon>
    </lineage>
</organism>
<reference evidence="3 4" key="1">
    <citation type="submission" date="2020-02" db="EMBL/GenBank/DDBJ databases">
        <authorList>
            <person name="Yang Z."/>
        </authorList>
    </citation>
    <scope>NUCLEOTIDE SEQUENCE [LARGE SCALE GENOMIC DNA]</scope>
    <source>
        <strain evidence="3 4">HX-7-9</strain>
    </source>
</reference>
<dbReference type="Pfam" id="PF10135">
    <property type="entry name" value="Rod-binding"/>
    <property type="match status" value="1"/>
</dbReference>
<dbReference type="InterPro" id="IPR019301">
    <property type="entry name" value="Flagellar_prot_FlgJ_N"/>
</dbReference>
<comment type="caution">
    <text evidence="3">The sequence shown here is derived from an EMBL/GenBank/DDBJ whole genome shotgun (WGS) entry which is preliminary data.</text>
</comment>
<dbReference type="RefSeq" id="WP_163315992.1">
    <property type="nucleotide sequence ID" value="NZ_JAAGAA010000006.1"/>
</dbReference>
<gene>
    <name evidence="3" type="ORF">GZH52_08155</name>
</gene>
<evidence type="ECO:0000259" key="2">
    <source>
        <dbReference type="Pfam" id="PF10135"/>
    </source>
</evidence>
<keyword evidence="3" id="KW-0969">Cilium</keyword>
<feature type="region of interest" description="Disordered" evidence="1">
    <location>
        <begin position="1"/>
        <end position="21"/>
    </location>
</feature>
<name>A0A6B2KRB0_9NEIS</name>
<evidence type="ECO:0000313" key="3">
    <source>
        <dbReference type="EMBL" id="NDV12775.1"/>
    </source>
</evidence>
<keyword evidence="4" id="KW-1185">Reference proteome</keyword>
<accession>A0A6B2KRB0</accession>
<dbReference type="EMBL" id="JAAGAA010000006">
    <property type="protein sequence ID" value="NDV12775.1"/>
    <property type="molecule type" value="Genomic_DNA"/>
</dbReference>